<dbReference type="AlphaFoldDB" id="A0AAU9QEV8"/>
<sequence length="116" mass="13054">MFFESTKGNFFSLTMVIISLSGWITSVYLYNDLLRYQLRVSEGKIINAYNILASAFKRSISEDEIYSTVNDWVLKGDSAEVGSLTTMCDNNPSVLVKMSPAFTETSILRVCSTIKR</sequence>
<keyword evidence="1" id="KW-0812">Transmembrane</keyword>
<evidence type="ECO:0000313" key="2">
    <source>
        <dbReference type="EMBL" id="CAH1562976.1"/>
    </source>
</evidence>
<evidence type="ECO:0000256" key="1">
    <source>
        <dbReference type="SAM" id="Phobius"/>
    </source>
</evidence>
<accession>A0AAU9QEV8</accession>
<name>A0AAU9QEV8_9VIBR</name>
<keyword evidence="1" id="KW-1133">Transmembrane helix</keyword>
<proteinExistence type="predicted"/>
<organism evidence="2 3">
    <name type="scientific">Vibrio jasicida</name>
    <dbReference type="NCBI Taxonomy" id="766224"/>
    <lineage>
        <taxon>Bacteria</taxon>
        <taxon>Pseudomonadati</taxon>
        <taxon>Pseudomonadota</taxon>
        <taxon>Gammaproteobacteria</taxon>
        <taxon>Vibrionales</taxon>
        <taxon>Vibrionaceae</taxon>
        <taxon>Vibrio</taxon>
    </lineage>
</organism>
<reference evidence="2" key="1">
    <citation type="submission" date="2022-01" db="EMBL/GenBank/DDBJ databases">
        <authorList>
            <person name="Lagorce A."/>
        </authorList>
    </citation>
    <scope>NUCLEOTIDE SEQUENCE</scope>
    <source>
        <strain evidence="2">Th15_F1_A12</strain>
    </source>
</reference>
<feature type="transmembrane region" description="Helical" evidence="1">
    <location>
        <begin position="12"/>
        <end position="30"/>
    </location>
</feature>
<evidence type="ECO:0000313" key="3">
    <source>
        <dbReference type="Proteomes" id="UP001295462"/>
    </source>
</evidence>
<dbReference type="EMBL" id="CAKMUD010000001">
    <property type="protein sequence ID" value="CAH1562976.1"/>
    <property type="molecule type" value="Genomic_DNA"/>
</dbReference>
<comment type="caution">
    <text evidence="2">The sequence shown here is derived from an EMBL/GenBank/DDBJ whole genome shotgun (WGS) entry which is preliminary data.</text>
</comment>
<keyword evidence="1" id="KW-0472">Membrane</keyword>
<protein>
    <submittedName>
        <fullName evidence="2">Uncharacterized protein</fullName>
    </submittedName>
</protein>
<gene>
    <name evidence="2" type="ORF">THF1A12_10123</name>
</gene>
<dbReference type="Proteomes" id="UP001295462">
    <property type="component" value="Unassembled WGS sequence"/>
</dbReference>